<dbReference type="eggNOG" id="ENOG502QQA9">
    <property type="taxonomic scope" value="Eukaryota"/>
</dbReference>
<gene>
    <name evidence="5" type="ORF">PHAVU_002G130900g</name>
</gene>
<dbReference type="Proteomes" id="UP000000226">
    <property type="component" value="Chromosome 2"/>
</dbReference>
<dbReference type="GO" id="GO:0016020">
    <property type="term" value="C:membrane"/>
    <property type="evidence" value="ECO:0007669"/>
    <property type="project" value="UniProtKB-SubCell"/>
</dbReference>
<sequence length="162" mass="19185">MAPKNQPCLIGFYHYISGGFWVLSDPPVNYEHRWRGWNTTVAEQKSDYENLQNLLTSMCFTLYNKKEDIVVWQKAKDNSCYLKLPKETYPPKCEAFSTYPRTYDLLHLDGFFSAENHRCEMKYVLLEMDRILRLGGHAIIRESTYFVDVVATIGKGMRWMYW</sequence>
<reference evidence="6" key="1">
    <citation type="journal article" date="2014" name="Nat. Genet.">
        <title>A reference genome for common bean and genome-wide analysis of dual domestications.</title>
        <authorList>
            <person name="Schmutz J."/>
            <person name="McClean P.E."/>
            <person name="Mamidi S."/>
            <person name="Wu G.A."/>
            <person name="Cannon S.B."/>
            <person name="Grimwood J."/>
            <person name="Jenkins J."/>
            <person name="Shu S."/>
            <person name="Song Q."/>
            <person name="Chavarro C."/>
            <person name="Torres-Torres M."/>
            <person name="Geffroy V."/>
            <person name="Moghaddam S.M."/>
            <person name="Gao D."/>
            <person name="Abernathy B."/>
            <person name="Barry K."/>
            <person name="Blair M."/>
            <person name="Brick M.A."/>
            <person name="Chovatia M."/>
            <person name="Gepts P."/>
            <person name="Goodstein D.M."/>
            <person name="Gonzales M."/>
            <person name="Hellsten U."/>
            <person name="Hyten D.L."/>
            <person name="Jia G."/>
            <person name="Kelly J.D."/>
            <person name="Kudrna D."/>
            <person name="Lee R."/>
            <person name="Richard M.M."/>
            <person name="Miklas P.N."/>
            <person name="Osorno J.M."/>
            <person name="Rodrigues J."/>
            <person name="Thareau V."/>
            <person name="Urrea C.A."/>
            <person name="Wang M."/>
            <person name="Yu Y."/>
            <person name="Zhang M."/>
            <person name="Wing R.A."/>
            <person name="Cregan P.B."/>
            <person name="Rokhsar D.S."/>
            <person name="Jackson S.A."/>
        </authorList>
    </citation>
    <scope>NUCLEOTIDE SEQUENCE [LARGE SCALE GENOMIC DNA]</scope>
    <source>
        <strain evidence="6">cv. G19833</strain>
    </source>
</reference>
<name>V7CJ92_PHAVU</name>
<accession>V7CJ92</accession>
<protein>
    <recommendedName>
        <fullName evidence="4">Methyltransferase</fullName>
        <ecNumber evidence="4">2.1.1.-</ecNumber>
    </recommendedName>
</protein>
<evidence type="ECO:0000256" key="4">
    <source>
        <dbReference type="RuleBase" id="RU366043"/>
    </source>
</evidence>
<keyword evidence="4" id="KW-0735">Signal-anchor</keyword>
<dbReference type="PANTHER" id="PTHR10108">
    <property type="entry name" value="SAM-DEPENDENT METHYLTRANSFERASE"/>
    <property type="match status" value="1"/>
</dbReference>
<evidence type="ECO:0000313" key="6">
    <source>
        <dbReference type="Proteomes" id="UP000000226"/>
    </source>
</evidence>
<keyword evidence="6" id="KW-1185">Reference proteome</keyword>
<keyword evidence="4" id="KW-0812">Transmembrane</keyword>
<dbReference type="PANTHER" id="PTHR10108:SF984">
    <property type="entry name" value="METHYLTRANSFERASE PMT21-RELATED"/>
    <property type="match status" value="1"/>
</dbReference>
<dbReference type="OrthoDB" id="2013972at2759"/>
<dbReference type="Pfam" id="PF03141">
    <property type="entry name" value="Methyltransf_29"/>
    <property type="match status" value="1"/>
</dbReference>
<evidence type="ECO:0000313" key="5">
    <source>
        <dbReference type="EMBL" id="ESW30174.1"/>
    </source>
</evidence>
<dbReference type="EMBL" id="CM002289">
    <property type="protein sequence ID" value="ESW30174.1"/>
    <property type="molecule type" value="Genomic_DNA"/>
</dbReference>
<comment type="subcellular location">
    <subcellularLocation>
        <location evidence="4">Membrane</location>
        <topology evidence="4">Single-pass type II membrane protein</topology>
    </subcellularLocation>
</comment>
<keyword evidence="1 4" id="KW-0489">Methyltransferase</keyword>
<comment type="similarity">
    <text evidence="4">Belongs to the methyltransferase superfamily.</text>
</comment>
<proteinExistence type="inferred from homology"/>
<dbReference type="InterPro" id="IPR004159">
    <property type="entry name" value="Put_SAM_MeTrfase"/>
</dbReference>
<dbReference type="Gramene" id="ESW30174">
    <property type="protein sequence ID" value="ESW30174"/>
    <property type="gene ID" value="PHAVU_002G130900g"/>
</dbReference>
<dbReference type="EC" id="2.1.1.-" evidence="4"/>
<organism evidence="5 6">
    <name type="scientific">Phaseolus vulgaris</name>
    <name type="common">Kidney bean</name>
    <name type="synonym">French bean</name>
    <dbReference type="NCBI Taxonomy" id="3885"/>
    <lineage>
        <taxon>Eukaryota</taxon>
        <taxon>Viridiplantae</taxon>
        <taxon>Streptophyta</taxon>
        <taxon>Embryophyta</taxon>
        <taxon>Tracheophyta</taxon>
        <taxon>Spermatophyta</taxon>
        <taxon>Magnoliopsida</taxon>
        <taxon>eudicotyledons</taxon>
        <taxon>Gunneridae</taxon>
        <taxon>Pentapetalae</taxon>
        <taxon>rosids</taxon>
        <taxon>fabids</taxon>
        <taxon>Fabales</taxon>
        <taxon>Fabaceae</taxon>
        <taxon>Papilionoideae</taxon>
        <taxon>50 kb inversion clade</taxon>
        <taxon>NPAAA clade</taxon>
        <taxon>indigoferoid/millettioid clade</taxon>
        <taxon>Phaseoleae</taxon>
        <taxon>Phaseolus</taxon>
    </lineage>
</organism>
<dbReference type="AlphaFoldDB" id="V7CJ92"/>
<dbReference type="GO" id="GO:0005802">
    <property type="term" value="C:trans-Golgi network"/>
    <property type="evidence" value="ECO:0007669"/>
    <property type="project" value="TreeGrafter"/>
</dbReference>
<keyword evidence="3 4" id="KW-0325">Glycoprotein</keyword>
<evidence type="ECO:0000256" key="2">
    <source>
        <dbReference type="ARBA" id="ARBA00022679"/>
    </source>
</evidence>
<dbReference type="GO" id="GO:0008168">
    <property type="term" value="F:methyltransferase activity"/>
    <property type="evidence" value="ECO:0007669"/>
    <property type="project" value="UniProtKB-UniRule"/>
</dbReference>
<keyword evidence="2 4" id="KW-0808">Transferase</keyword>
<dbReference type="GO" id="GO:0005768">
    <property type="term" value="C:endosome"/>
    <property type="evidence" value="ECO:0007669"/>
    <property type="project" value="TreeGrafter"/>
</dbReference>
<evidence type="ECO:0000256" key="3">
    <source>
        <dbReference type="ARBA" id="ARBA00023180"/>
    </source>
</evidence>
<evidence type="ECO:0000256" key="1">
    <source>
        <dbReference type="ARBA" id="ARBA00022603"/>
    </source>
</evidence>
<dbReference type="STRING" id="3885.V7CJ92"/>
<dbReference type="OMA" id="KEDIVVW"/>
<dbReference type="GO" id="GO:0032259">
    <property type="term" value="P:methylation"/>
    <property type="evidence" value="ECO:0007669"/>
    <property type="project" value="UniProtKB-KW"/>
</dbReference>